<reference evidence="2 3" key="1">
    <citation type="submission" date="2016-11" db="EMBL/GenBank/DDBJ databases">
        <authorList>
            <person name="Varghese N."/>
            <person name="Submissions S."/>
        </authorList>
    </citation>
    <scope>NUCLEOTIDE SEQUENCE [LARGE SCALE GENOMIC DNA]</scope>
    <source>
        <strain evidence="2 3">DSM 19027</strain>
    </source>
</reference>
<dbReference type="PANTHER" id="PTHR30619">
    <property type="entry name" value="DNA INTERNALIZATION/COMPETENCE PROTEIN COMEC/REC2"/>
    <property type="match status" value="1"/>
</dbReference>
<dbReference type="CDD" id="cd07731">
    <property type="entry name" value="ComA-like_MBL-fold"/>
    <property type="match status" value="1"/>
</dbReference>
<dbReference type="Pfam" id="PF00753">
    <property type="entry name" value="Lactamase_B"/>
    <property type="match status" value="1"/>
</dbReference>
<sequence length="359" mass="37937">MDVGQADAILIKQGASAMLVDAGNNADAEFVVQYIKDQGVTQLDYVIGTHPHEDHIGGLDAVIREFQIGKIIMPKAVATTKTYEDVLVAIQQKGLKITAPVAGTEYGFGAAAFTVLAPNSASYEGLNNHSVVIRMIYGKTSFLLTGDAEAISEKEILDKGFTLKSDVLKISHHGSVTSTTAEFLDAVDPRYAVISVGEGNSYGHPSPSVIKRLQDRGIQVYRTDENGTVIAVSDGAAITFAVQSTPTPDVPVPSAPAQPAVPPKNGGVVIQSVDLVNEVVTLKNTSSEDVDLSGWVLLSVKGNQSFVFPQGTIIKAGATLTMASGDAAGDIRWTNKNIWNNDGDPAQLIDARGNVVSEY</sequence>
<keyword evidence="3" id="KW-1185">Reference proteome</keyword>
<dbReference type="InterPro" id="IPR036415">
    <property type="entry name" value="Lamin_tail_dom_sf"/>
</dbReference>
<protein>
    <submittedName>
        <fullName evidence="2">Metal-dependent hydrolase, beta-lactamase superfamily II</fullName>
    </submittedName>
</protein>
<dbReference type="Pfam" id="PF00932">
    <property type="entry name" value="LTD"/>
    <property type="match status" value="1"/>
</dbReference>
<dbReference type="InterPro" id="IPR001279">
    <property type="entry name" value="Metallo-B-lactamas"/>
</dbReference>
<feature type="domain" description="LTD" evidence="1">
    <location>
        <begin position="255"/>
        <end position="359"/>
    </location>
</feature>
<gene>
    <name evidence="2" type="ORF">SAMN05444373_100682</name>
</gene>
<dbReference type="PANTHER" id="PTHR30619:SF7">
    <property type="entry name" value="BETA-LACTAMASE DOMAIN PROTEIN"/>
    <property type="match status" value="1"/>
</dbReference>
<organism evidence="2 3">
    <name type="scientific">Thermoclostridium caenicola</name>
    <dbReference type="NCBI Taxonomy" id="659425"/>
    <lineage>
        <taxon>Bacteria</taxon>
        <taxon>Bacillati</taxon>
        <taxon>Bacillota</taxon>
        <taxon>Clostridia</taxon>
        <taxon>Eubacteriales</taxon>
        <taxon>Oscillospiraceae</taxon>
        <taxon>Thermoclostridium</taxon>
    </lineage>
</organism>
<dbReference type="SMART" id="SM00849">
    <property type="entry name" value="Lactamase_B"/>
    <property type="match status" value="1"/>
</dbReference>
<evidence type="ECO:0000259" key="1">
    <source>
        <dbReference type="PROSITE" id="PS51841"/>
    </source>
</evidence>
<dbReference type="InterPro" id="IPR035681">
    <property type="entry name" value="ComA-like_MBL"/>
</dbReference>
<dbReference type="InterPro" id="IPR001322">
    <property type="entry name" value="Lamin_tail_dom"/>
</dbReference>
<dbReference type="SUPFAM" id="SSF56281">
    <property type="entry name" value="Metallo-hydrolase/oxidoreductase"/>
    <property type="match status" value="1"/>
</dbReference>
<keyword evidence="2" id="KW-0378">Hydrolase</keyword>
<dbReference type="EMBL" id="FQZP01000006">
    <property type="protein sequence ID" value="SHI67961.1"/>
    <property type="molecule type" value="Genomic_DNA"/>
</dbReference>
<dbReference type="InterPro" id="IPR052159">
    <property type="entry name" value="Competence_DNA_uptake"/>
</dbReference>
<evidence type="ECO:0000313" key="3">
    <source>
        <dbReference type="Proteomes" id="UP000324781"/>
    </source>
</evidence>
<dbReference type="Gene3D" id="2.60.40.1260">
    <property type="entry name" value="Lamin Tail domain"/>
    <property type="match status" value="1"/>
</dbReference>
<name>A0A1M6D4C2_9FIRM</name>
<dbReference type="InterPro" id="IPR036866">
    <property type="entry name" value="RibonucZ/Hydroxyglut_hydro"/>
</dbReference>
<dbReference type="AlphaFoldDB" id="A0A1M6D4C2"/>
<evidence type="ECO:0000313" key="2">
    <source>
        <dbReference type="EMBL" id="SHI67961.1"/>
    </source>
</evidence>
<dbReference type="Gene3D" id="3.60.15.10">
    <property type="entry name" value="Ribonuclease Z/Hydroxyacylglutathione hydrolase-like"/>
    <property type="match status" value="1"/>
</dbReference>
<proteinExistence type="predicted"/>
<dbReference type="SUPFAM" id="SSF74853">
    <property type="entry name" value="Lamin A/C globular tail domain"/>
    <property type="match status" value="1"/>
</dbReference>
<accession>A0A1M6D4C2</accession>
<dbReference type="Proteomes" id="UP000324781">
    <property type="component" value="Unassembled WGS sequence"/>
</dbReference>
<dbReference type="GO" id="GO:0016787">
    <property type="term" value="F:hydrolase activity"/>
    <property type="evidence" value="ECO:0007669"/>
    <property type="project" value="UniProtKB-KW"/>
</dbReference>
<dbReference type="PROSITE" id="PS51841">
    <property type="entry name" value="LTD"/>
    <property type="match status" value="1"/>
</dbReference>